<dbReference type="AlphaFoldDB" id="A0A438J3T7"/>
<dbReference type="EMBL" id="QGNW01000065">
    <property type="protein sequence ID" value="RVX03630.1"/>
    <property type="molecule type" value="Genomic_DNA"/>
</dbReference>
<dbReference type="SUPFAM" id="SSF111331">
    <property type="entry name" value="NAD kinase/diacylglycerol kinase-like"/>
    <property type="match status" value="1"/>
</dbReference>
<evidence type="ECO:0000313" key="1">
    <source>
        <dbReference type="EMBL" id="RVX03630.1"/>
    </source>
</evidence>
<reference evidence="1 2" key="1">
    <citation type="journal article" date="2018" name="PLoS Genet.">
        <title>Population sequencing reveals clonal diversity and ancestral inbreeding in the grapevine cultivar Chardonnay.</title>
        <authorList>
            <person name="Roach M.J."/>
            <person name="Johnson D.L."/>
            <person name="Bohlmann J."/>
            <person name="van Vuuren H.J."/>
            <person name="Jones S.J."/>
            <person name="Pretorius I.S."/>
            <person name="Schmidt S.A."/>
            <person name="Borneman A.R."/>
        </authorList>
    </citation>
    <scope>NUCLEOTIDE SEQUENCE [LARGE SCALE GENOMIC DNA]</scope>
    <source>
        <strain evidence="2">cv. Chardonnay</strain>
        <tissue evidence="1">Leaf</tissue>
    </source>
</reference>
<comment type="caution">
    <text evidence="1">The sequence shown here is derived from an EMBL/GenBank/DDBJ whole genome shotgun (WGS) entry which is preliminary data.</text>
</comment>
<organism evidence="1 2">
    <name type="scientific">Vitis vinifera</name>
    <name type="common">Grape</name>
    <dbReference type="NCBI Taxonomy" id="29760"/>
    <lineage>
        <taxon>Eukaryota</taxon>
        <taxon>Viridiplantae</taxon>
        <taxon>Streptophyta</taxon>
        <taxon>Embryophyta</taxon>
        <taxon>Tracheophyta</taxon>
        <taxon>Spermatophyta</taxon>
        <taxon>Magnoliopsida</taxon>
        <taxon>eudicotyledons</taxon>
        <taxon>Gunneridae</taxon>
        <taxon>Pentapetalae</taxon>
        <taxon>rosids</taxon>
        <taxon>Vitales</taxon>
        <taxon>Vitaceae</taxon>
        <taxon>Viteae</taxon>
        <taxon>Vitis</taxon>
    </lineage>
</organism>
<sequence length="182" mass="20755">MMVGPHNLYHIQPPLNSMEDMRQFRVILLLLGGYKLKLKDEVIEQCDGLPLAMHTLAPVIEDQILGDRYFLWGIPDVTALVLVNLEDDAILGNELLLSWRGILLNEERVIDVSKLLLHDVFNKVHQYLSFWESRMIIVWSGDAMANQLMQVVRNLKRDSNPPILLLPLGSKANISFSLGWVS</sequence>
<protein>
    <submittedName>
        <fullName evidence="1">Uncharacterized protein</fullName>
    </submittedName>
</protein>
<proteinExistence type="predicted"/>
<evidence type="ECO:0000313" key="2">
    <source>
        <dbReference type="Proteomes" id="UP000288805"/>
    </source>
</evidence>
<name>A0A438J3T7_VITVI</name>
<dbReference type="InterPro" id="IPR016064">
    <property type="entry name" value="NAD/diacylglycerol_kinase_sf"/>
</dbReference>
<gene>
    <name evidence="1" type="ORF">CK203_027800</name>
</gene>
<accession>A0A438J3T7</accession>
<dbReference type="Proteomes" id="UP000288805">
    <property type="component" value="Unassembled WGS sequence"/>
</dbReference>